<dbReference type="AlphaFoldDB" id="U6LA46"/>
<protein>
    <submittedName>
        <fullName evidence="2">Uncharacterized protein</fullName>
    </submittedName>
</protein>
<evidence type="ECO:0000313" key="2">
    <source>
        <dbReference type="EMBL" id="CDJ47036.1"/>
    </source>
</evidence>
<reference evidence="2" key="1">
    <citation type="submission" date="2013-10" db="EMBL/GenBank/DDBJ databases">
        <title>Genomic analysis of the causative agents of coccidiosis in chickens.</title>
        <authorList>
            <person name="Reid A.J."/>
            <person name="Blake D."/>
            <person name="Billington K."/>
            <person name="Browne H."/>
            <person name="Dunn M."/>
            <person name="Hung S."/>
            <person name="Kawahara F."/>
            <person name="Miranda-Saavedra D."/>
            <person name="Mourier T."/>
            <person name="Nagra H."/>
            <person name="Otto T.D."/>
            <person name="Rawlings N."/>
            <person name="Sanchez A."/>
            <person name="Sanders M."/>
            <person name="Subramaniam C."/>
            <person name="Tay Y."/>
            <person name="Dear P."/>
            <person name="Doerig C."/>
            <person name="Gruber A."/>
            <person name="Parkinson J."/>
            <person name="Shirley M."/>
            <person name="Wan K.L."/>
            <person name="Berriman M."/>
            <person name="Tomley F."/>
            <person name="Pain A."/>
        </authorList>
    </citation>
    <scope>NUCLEOTIDE SEQUENCE [LARGE SCALE GENOMIC DNA]</scope>
    <source>
        <strain evidence="2">Houghton</strain>
    </source>
</reference>
<feature type="region of interest" description="Disordered" evidence="1">
    <location>
        <begin position="61"/>
        <end position="126"/>
    </location>
</feature>
<gene>
    <name evidence="2" type="ORF">EBH_0070260</name>
</gene>
<feature type="compositionally biased region" description="Low complexity" evidence="1">
    <location>
        <begin position="107"/>
        <end position="126"/>
    </location>
</feature>
<sequence length="126" mass="14352">MGHPGRTQQPYEAFIPLTTPDYAQAAEGKREGAVPLVKNGVFLRELQHRFPAAVVAPKLQQQQQQQQQQQLLQQQRGQRDEQHQLASGLASNKGRMKAHRVCPLSPQQQQQEQQQQQQEQQQQGRG</sequence>
<evidence type="ECO:0000256" key="1">
    <source>
        <dbReference type="SAM" id="MobiDB-lite"/>
    </source>
</evidence>
<accession>U6LA46</accession>
<dbReference type="EMBL" id="HG710579">
    <property type="protein sequence ID" value="CDJ47036.1"/>
    <property type="molecule type" value="Genomic_DNA"/>
</dbReference>
<organism evidence="2 3">
    <name type="scientific">Eimeria brunetti</name>
    <dbReference type="NCBI Taxonomy" id="51314"/>
    <lineage>
        <taxon>Eukaryota</taxon>
        <taxon>Sar</taxon>
        <taxon>Alveolata</taxon>
        <taxon>Apicomplexa</taxon>
        <taxon>Conoidasida</taxon>
        <taxon>Coccidia</taxon>
        <taxon>Eucoccidiorida</taxon>
        <taxon>Eimeriorina</taxon>
        <taxon>Eimeriidae</taxon>
        <taxon>Eimeria</taxon>
    </lineage>
</organism>
<dbReference type="VEuPathDB" id="ToxoDB:EBH_0070260"/>
<name>U6LA46_9EIME</name>
<feature type="compositionally biased region" description="Low complexity" evidence="1">
    <location>
        <begin position="61"/>
        <end position="75"/>
    </location>
</feature>
<dbReference type="Proteomes" id="UP000030750">
    <property type="component" value="Unassembled WGS sequence"/>
</dbReference>
<reference evidence="2" key="2">
    <citation type="submission" date="2013-10" db="EMBL/GenBank/DDBJ databases">
        <authorList>
            <person name="Aslett M."/>
        </authorList>
    </citation>
    <scope>NUCLEOTIDE SEQUENCE [LARGE SCALE GENOMIC DNA]</scope>
    <source>
        <strain evidence="2">Houghton</strain>
    </source>
</reference>
<evidence type="ECO:0000313" key="3">
    <source>
        <dbReference type="Proteomes" id="UP000030750"/>
    </source>
</evidence>
<proteinExistence type="predicted"/>
<keyword evidence="3" id="KW-1185">Reference proteome</keyword>